<name>A0ABN9SIW8_9DINO</name>
<proteinExistence type="predicted"/>
<comment type="caution">
    <text evidence="1">The sequence shown here is derived from an EMBL/GenBank/DDBJ whole genome shotgun (WGS) entry which is preliminary data.</text>
</comment>
<accession>A0ABN9SIW8</accession>
<protein>
    <submittedName>
        <fullName evidence="1">Uncharacterized protein</fullName>
    </submittedName>
</protein>
<reference evidence="1" key="1">
    <citation type="submission" date="2023-10" db="EMBL/GenBank/DDBJ databases">
        <authorList>
            <person name="Chen Y."/>
            <person name="Shah S."/>
            <person name="Dougan E. K."/>
            <person name="Thang M."/>
            <person name="Chan C."/>
        </authorList>
    </citation>
    <scope>NUCLEOTIDE SEQUENCE [LARGE SCALE GENOMIC DNA]</scope>
</reference>
<dbReference type="Proteomes" id="UP001189429">
    <property type="component" value="Unassembled WGS sequence"/>
</dbReference>
<dbReference type="EMBL" id="CAUYUJ010011370">
    <property type="protein sequence ID" value="CAK0831646.1"/>
    <property type="molecule type" value="Genomic_DNA"/>
</dbReference>
<keyword evidence="2" id="KW-1185">Reference proteome</keyword>
<evidence type="ECO:0000313" key="1">
    <source>
        <dbReference type="EMBL" id="CAK0831646.1"/>
    </source>
</evidence>
<gene>
    <name evidence="1" type="ORF">PCOR1329_LOCUS29926</name>
</gene>
<evidence type="ECO:0000313" key="2">
    <source>
        <dbReference type="Proteomes" id="UP001189429"/>
    </source>
</evidence>
<sequence>MRAAIKGKVGINDPTQKGGLICVQGGSMWPRVRRFERGLVASPECACCGDARETSGHRWYDCDGIKQLNPGEPPEQEPILEQLAKTGKILRNMGMQCAGEPDWDTLELAYGLLLALTISEAPPLPAAQCWTWVDCSVPWKDTVHIAGGSKFNRVPELMYCSWSVVQPSDEGIPVRAQFGIVTGHAPTVPRAERCAALRGLRAVEQVDHVVTNHEPLAVEGCRWSEGDASARGTHADIWRAMRRTVQQRNFSQEAPRFDWVSSRKTAEEAEQMGLKLDHWLGNA</sequence>
<organism evidence="1 2">
    <name type="scientific">Prorocentrum cordatum</name>
    <dbReference type="NCBI Taxonomy" id="2364126"/>
    <lineage>
        <taxon>Eukaryota</taxon>
        <taxon>Sar</taxon>
        <taxon>Alveolata</taxon>
        <taxon>Dinophyceae</taxon>
        <taxon>Prorocentrales</taxon>
        <taxon>Prorocentraceae</taxon>
        <taxon>Prorocentrum</taxon>
    </lineage>
</organism>